<dbReference type="PATRIC" id="fig|74704.6.peg.1776"/>
<name>A0A0M2P4G2_STACC</name>
<evidence type="ECO:0000313" key="1">
    <source>
        <dbReference type="EMBL" id="KKI65090.1"/>
    </source>
</evidence>
<proteinExistence type="predicted"/>
<comment type="caution">
    <text evidence="1">The sequence shown here is derived from an EMBL/GenBank/DDBJ whole genome shotgun (WGS) entry which is preliminary data.</text>
</comment>
<dbReference type="EMBL" id="LAKJ01000003">
    <property type="protein sequence ID" value="KKI65090.1"/>
    <property type="molecule type" value="Genomic_DNA"/>
</dbReference>
<protein>
    <submittedName>
        <fullName evidence="1">Uncharacterized protein</fullName>
    </submittedName>
</protein>
<evidence type="ECO:0000313" key="2">
    <source>
        <dbReference type="Proteomes" id="UP000034455"/>
    </source>
</evidence>
<accession>A0A0M2P4G2</accession>
<dbReference type="RefSeq" id="WP_019468335.1">
    <property type="nucleotide sequence ID" value="NZ_BKAS01000009.1"/>
</dbReference>
<organism evidence="1 2">
    <name type="scientific">Staphylococcus cohnii subsp. cohnii</name>
    <dbReference type="NCBI Taxonomy" id="74704"/>
    <lineage>
        <taxon>Bacteria</taxon>
        <taxon>Bacillati</taxon>
        <taxon>Bacillota</taxon>
        <taxon>Bacilli</taxon>
        <taxon>Bacillales</taxon>
        <taxon>Staphylococcaceae</taxon>
        <taxon>Staphylococcus</taxon>
        <taxon>Staphylococcus cohnii species complex</taxon>
    </lineage>
</organism>
<dbReference type="Proteomes" id="UP000034455">
    <property type="component" value="Unassembled WGS sequence"/>
</dbReference>
<dbReference type="AlphaFoldDB" id="A0A0M2P4G2"/>
<dbReference type="GeneID" id="58096804"/>
<gene>
    <name evidence="1" type="ORF">UF66_1733</name>
</gene>
<reference evidence="1 2" key="1">
    <citation type="submission" date="2015-03" db="EMBL/GenBank/DDBJ databases">
        <title>Genome Assembly of Staphylococcus cohnii subsp. cohnii strain G22B2.</title>
        <authorList>
            <person name="Nair G."/>
            <person name="Kaur G."/>
            <person name="Khatri I."/>
            <person name="Singh N.K."/>
            <person name="Sathyabama S."/>
            <person name="Maurya S.K."/>
            <person name="Subramanian S."/>
            <person name="Agrewala J.N."/>
            <person name="Mayilraj S."/>
        </authorList>
    </citation>
    <scope>NUCLEOTIDE SEQUENCE [LARGE SCALE GENOMIC DNA]</scope>
    <source>
        <strain evidence="1 2">G22B2</strain>
    </source>
</reference>
<sequence length="109" mass="13270">MYNLEYHQLAQHIHKLLNLIETYKFAIVTQNKKKQQYKQDIQQFIEDELILFSDISLQRFSLPHYNYYQFLLIHDQNPIEELTIGNTIKYLDTLQNQLLETHKLLQTFL</sequence>